<dbReference type="OrthoDB" id="5293505at2"/>
<organism evidence="1 2">
    <name type="scientific">Bdellovibrio bacteriovorus</name>
    <dbReference type="NCBI Taxonomy" id="959"/>
    <lineage>
        <taxon>Bacteria</taxon>
        <taxon>Pseudomonadati</taxon>
        <taxon>Bdellovibrionota</taxon>
        <taxon>Bdellovibrionia</taxon>
        <taxon>Bdellovibrionales</taxon>
        <taxon>Pseudobdellovibrionaceae</taxon>
        <taxon>Bdellovibrio</taxon>
    </lineage>
</organism>
<protein>
    <recommendedName>
        <fullName evidence="3">Lipoprotein</fullName>
    </recommendedName>
</protein>
<name>A0A150WSX7_BDEBC</name>
<accession>A0A150WSX7</accession>
<evidence type="ECO:0000313" key="2">
    <source>
        <dbReference type="Proteomes" id="UP000075320"/>
    </source>
</evidence>
<gene>
    <name evidence="1" type="ORF">AZI86_00475</name>
</gene>
<proteinExistence type="predicted"/>
<sequence length="170" mass="19201">MRNDGLKSSKILLLSALTLTNGFLVSCSLFDKKPPAHTRMAQITKQKVFFANSDAVWRAAHNVIKYPIAVENQDNGVMETEYIKGIDGWLAPGEQRSPSSGIRYKLTLTFAKGKADGRDSTRVTIDKKMEILRDFFSEPETMETDGLEEKIIFYRIERELVIADALKRAN</sequence>
<dbReference type="AlphaFoldDB" id="A0A150WSX7"/>
<evidence type="ECO:0008006" key="3">
    <source>
        <dbReference type="Google" id="ProtNLM"/>
    </source>
</evidence>
<comment type="caution">
    <text evidence="1">The sequence shown here is derived from an EMBL/GenBank/DDBJ whole genome shotgun (WGS) entry which is preliminary data.</text>
</comment>
<dbReference type="EMBL" id="LUKE01000001">
    <property type="protein sequence ID" value="KYG67414.1"/>
    <property type="molecule type" value="Genomic_DNA"/>
</dbReference>
<evidence type="ECO:0000313" key="1">
    <source>
        <dbReference type="EMBL" id="KYG67414.1"/>
    </source>
</evidence>
<dbReference type="PROSITE" id="PS51257">
    <property type="entry name" value="PROKAR_LIPOPROTEIN"/>
    <property type="match status" value="1"/>
</dbReference>
<reference evidence="1 2" key="1">
    <citation type="submission" date="2016-03" db="EMBL/GenBank/DDBJ databases">
        <authorList>
            <person name="Ploux O."/>
        </authorList>
    </citation>
    <scope>NUCLEOTIDE SEQUENCE [LARGE SCALE GENOMIC DNA]</scope>
    <source>
        <strain evidence="1 2">R0</strain>
    </source>
</reference>
<dbReference type="Proteomes" id="UP000075320">
    <property type="component" value="Unassembled WGS sequence"/>
</dbReference>
<keyword evidence="2" id="KW-1185">Reference proteome</keyword>